<feature type="region of interest" description="Disordered" evidence="1">
    <location>
        <begin position="513"/>
        <end position="532"/>
    </location>
</feature>
<protein>
    <submittedName>
        <fullName evidence="2">AP2 domain transcription factor AP2VIII-5</fullName>
    </submittedName>
</protein>
<keyword evidence="3" id="KW-1185">Reference proteome</keyword>
<evidence type="ECO:0000256" key="1">
    <source>
        <dbReference type="SAM" id="MobiDB-lite"/>
    </source>
</evidence>
<feature type="region of interest" description="Disordered" evidence="1">
    <location>
        <begin position="344"/>
        <end position="381"/>
    </location>
</feature>
<organism evidence="2 3">
    <name type="scientific">Cardiosporidium cionae</name>
    <dbReference type="NCBI Taxonomy" id="476202"/>
    <lineage>
        <taxon>Eukaryota</taxon>
        <taxon>Sar</taxon>
        <taxon>Alveolata</taxon>
        <taxon>Apicomplexa</taxon>
        <taxon>Aconoidasida</taxon>
        <taxon>Nephromycida</taxon>
        <taxon>Cardiosporidium</taxon>
    </lineage>
</organism>
<proteinExistence type="predicted"/>
<dbReference type="EMBL" id="JADAQX010000787">
    <property type="protein sequence ID" value="KAF8819378.1"/>
    <property type="molecule type" value="Genomic_DNA"/>
</dbReference>
<sequence>MNNLLYVEATQIYEPVNKEEVRLVYRVCSGPHRGRHQKTYSTVKYGRVEALRLAYESRNYINSTHKLPPDFLLRPLNKKKAKLESSNALSGLTADARASAGKIEPQPSITETSPFDPTVPQIKDQPAALFNEKVGFTSPFEEQDRDIKEISKSIQHAEVSATSYDPKDSSTASASCLSTVHTVENGACDGISFWKSFVSEISLSSKGSTNCSFIASKSDAAQNGLLQSIFATAPWTESPKCLVNQSGNVLYICMPSQIKSYLFSFCLNFLSKFHCLVTTNNCQLLTNLNAIQTLILQVDESKHDLSSNSHRDLPFSSFPISPSGQDCNLKISLTVDPSVDPTPSQCVGSSLSSTRASQNHHVQPEAAVNTPEGVPSNSGSFLTKEVLPISSSHLKSCSPDETAQTIASPSALPSSASLSLLVSPPVETSHTNASTSARLAFTEKPLASSGEASVPSSGESYFLKPKILLGRRNRAAKTFSLDAPSSKRVSASSGKAVPSLDEPLSKIRKFFEGKASSTPDEQAPSWKHSESVIQSHTSAKISELSKEATVGRKHGPAEIQQPIGSARNFFVPEFINSNISKLRVSSMLKRSRKPAQIPSSHFQEDNIVSLFKRSSSVASSPQKISFYSQPFATKKLSEQMAEAFQLPKCFSSSVHTPVNLNALPLLLTPIESRFVSSGIIEHDRQDCEDAEVYLSRSKALNWLQMSQDSVVRREGDFRPISDTCVLPMLSSFLLPLSTESASSRSS</sequence>
<evidence type="ECO:0000313" key="2">
    <source>
        <dbReference type="EMBL" id="KAF8819378.1"/>
    </source>
</evidence>
<dbReference type="Proteomes" id="UP000823046">
    <property type="component" value="Unassembled WGS sequence"/>
</dbReference>
<accession>A0ABQ7J602</accession>
<name>A0ABQ7J602_9APIC</name>
<comment type="caution">
    <text evidence="2">The sequence shown here is derived from an EMBL/GenBank/DDBJ whole genome shotgun (WGS) entry which is preliminary data.</text>
</comment>
<evidence type="ECO:0000313" key="3">
    <source>
        <dbReference type="Proteomes" id="UP000823046"/>
    </source>
</evidence>
<feature type="compositionally biased region" description="Polar residues" evidence="1">
    <location>
        <begin position="344"/>
        <end position="361"/>
    </location>
</feature>
<reference evidence="2 3" key="1">
    <citation type="journal article" date="2020" name="bioRxiv">
        <title>Metabolic contributions of an alphaproteobacterial endosymbiont in the apicomplexan Cardiosporidium cionae.</title>
        <authorList>
            <person name="Hunter E.S."/>
            <person name="Paight C.J."/>
            <person name="Lane C.E."/>
        </authorList>
    </citation>
    <scope>NUCLEOTIDE SEQUENCE [LARGE SCALE GENOMIC DNA]</scope>
    <source>
        <strain evidence="2">ESH_2018</strain>
    </source>
</reference>
<feature type="region of interest" description="Disordered" evidence="1">
    <location>
        <begin position="479"/>
        <end position="499"/>
    </location>
</feature>
<gene>
    <name evidence="2" type="primary">AP2VIII5</name>
    <name evidence="2" type="ORF">IE077_001095</name>
</gene>